<accession>A0A379IV92</accession>
<evidence type="ECO:0000313" key="1">
    <source>
        <dbReference type="EMBL" id="SUD40066.1"/>
    </source>
</evidence>
<sequence>MTAAIVVWNTVNLERATQVRTYMGKPVDGKLL</sequence>
<reference evidence="1 2" key="1">
    <citation type="submission" date="2018-06" db="EMBL/GenBank/DDBJ databases">
        <authorList>
            <consortium name="Pathogen Informatics"/>
            <person name="Doyle S."/>
        </authorList>
    </citation>
    <scope>NUCLEOTIDE SEQUENCE [LARGE SCALE GENOMIC DNA]</scope>
    <source>
        <strain evidence="1 2">NCTC10899</strain>
    </source>
</reference>
<dbReference type="EMBL" id="UGUU01000001">
    <property type="protein sequence ID" value="SUD40066.1"/>
    <property type="molecule type" value="Genomic_DNA"/>
</dbReference>
<protein>
    <submittedName>
        <fullName evidence="1">Tn4656/Tn4657/Tn4658 transposase</fullName>
    </submittedName>
</protein>
<evidence type="ECO:0000313" key="2">
    <source>
        <dbReference type="Proteomes" id="UP000254260"/>
    </source>
</evidence>
<dbReference type="AlphaFoldDB" id="A0A379IV92"/>
<name>A0A379IV92_ECTME</name>
<gene>
    <name evidence="1" type="ORF">NCTC10899_02898</name>
</gene>
<dbReference type="Proteomes" id="UP000254260">
    <property type="component" value="Unassembled WGS sequence"/>
</dbReference>
<proteinExistence type="predicted"/>
<organism evidence="1 2">
    <name type="scientific">Ectopseudomonas mendocina</name>
    <name type="common">Pseudomonas mendocina</name>
    <dbReference type="NCBI Taxonomy" id="300"/>
    <lineage>
        <taxon>Bacteria</taxon>
        <taxon>Pseudomonadati</taxon>
        <taxon>Pseudomonadota</taxon>
        <taxon>Gammaproteobacteria</taxon>
        <taxon>Pseudomonadales</taxon>
        <taxon>Pseudomonadaceae</taxon>
        <taxon>Ectopseudomonas</taxon>
    </lineage>
</organism>